<dbReference type="SUPFAM" id="SSF88659">
    <property type="entry name" value="Sigma3 and sigma4 domains of RNA polymerase sigma factors"/>
    <property type="match status" value="1"/>
</dbReference>
<gene>
    <name evidence="9" type="ORF">SAMN05421748_10113</name>
</gene>
<keyword evidence="2" id="KW-0805">Transcription regulation</keyword>
<dbReference type="InterPro" id="IPR039425">
    <property type="entry name" value="RNA_pol_sigma-70-like"/>
</dbReference>
<dbReference type="PANTHER" id="PTHR43133:SF50">
    <property type="entry name" value="ECF RNA POLYMERASE SIGMA FACTOR SIGM"/>
    <property type="match status" value="1"/>
</dbReference>
<reference evidence="10" key="1">
    <citation type="submission" date="2017-09" db="EMBL/GenBank/DDBJ databases">
        <authorList>
            <person name="Varghese N."/>
            <person name="Submissions S."/>
        </authorList>
    </citation>
    <scope>NUCLEOTIDE SEQUENCE [LARGE SCALE GENOMIC DNA]</scope>
    <source>
        <strain evidence="10">CGMCC 4.6857</strain>
    </source>
</reference>
<dbReference type="InterPro" id="IPR013324">
    <property type="entry name" value="RNA_pol_sigma_r3/r4-like"/>
</dbReference>
<protein>
    <submittedName>
        <fullName evidence="9">RNA polymerase sigma-70 factor, sigma-E family</fullName>
    </submittedName>
</protein>
<dbReference type="Pfam" id="PF08281">
    <property type="entry name" value="Sigma70_r4_2"/>
    <property type="match status" value="1"/>
</dbReference>
<dbReference type="SUPFAM" id="SSF88946">
    <property type="entry name" value="Sigma2 domain of RNA polymerase sigma factors"/>
    <property type="match status" value="1"/>
</dbReference>
<dbReference type="NCBIfam" id="TIGR02983">
    <property type="entry name" value="SigE-fam_strep"/>
    <property type="match status" value="1"/>
</dbReference>
<comment type="similarity">
    <text evidence="1">Belongs to the sigma-70 factor family. ECF subfamily.</text>
</comment>
<dbReference type="InterPro" id="IPR013325">
    <property type="entry name" value="RNA_pol_sigma_r2"/>
</dbReference>
<dbReference type="InterPro" id="IPR014284">
    <property type="entry name" value="RNA_pol_sigma-70_dom"/>
</dbReference>
<evidence type="ECO:0000259" key="8">
    <source>
        <dbReference type="Pfam" id="PF08281"/>
    </source>
</evidence>
<dbReference type="EMBL" id="OBDY01000001">
    <property type="protein sequence ID" value="SNY03761.1"/>
    <property type="molecule type" value="Genomic_DNA"/>
</dbReference>
<evidence type="ECO:0000313" key="10">
    <source>
        <dbReference type="Proteomes" id="UP000219612"/>
    </source>
</evidence>
<dbReference type="InterPro" id="IPR007627">
    <property type="entry name" value="RNA_pol_sigma70_r2"/>
</dbReference>
<accession>A0A285F0R5</accession>
<evidence type="ECO:0000256" key="5">
    <source>
        <dbReference type="ARBA" id="ARBA00023163"/>
    </source>
</evidence>
<feature type="region of interest" description="Disordered" evidence="6">
    <location>
        <begin position="169"/>
        <end position="192"/>
    </location>
</feature>
<keyword evidence="4" id="KW-0238">DNA-binding</keyword>
<feature type="domain" description="RNA polymerase sigma factor 70 region 4 type 2" evidence="8">
    <location>
        <begin position="114"/>
        <end position="165"/>
    </location>
</feature>
<evidence type="ECO:0000256" key="6">
    <source>
        <dbReference type="SAM" id="MobiDB-lite"/>
    </source>
</evidence>
<evidence type="ECO:0000256" key="1">
    <source>
        <dbReference type="ARBA" id="ARBA00010641"/>
    </source>
</evidence>
<dbReference type="NCBIfam" id="TIGR02937">
    <property type="entry name" value="sigma70-ECF"/>
    <property type="match status" value="1"/>
</dbReference>
<feature type="domain" description="RNA polymerase sigma-70 region 2" evidence="7">
    <location>
        <begin position="26"/>
        <end position="90"/>
    </location>
</feature>
<dbReference type="Gene3D" id="1.10.1740.10">
    <property type="match status" value="1"/>
</dbReference>
<evidence type="ECO:0000256" key="2">
    <source>
        <dbReference type="ARBA" id="ARBA00023015"/>
    </source>
</evidence>
<dbReference type="CDD" id="cd06171">
    <property type="entry name" value="Sigma70_r4"/>
    <property type="match status" value="1"/>
</dbReference>
<dbReference type="Proteomes" id="UP000219612">
    <property type="component" value="Unassembled WGS sequence"/>
</dbReference>
<dbReference type="InterPro" id="IPR036388">
    <property type="entry name" value="WH-like_DNA-bd_sf"/>
</dbReference>
<dbReference type="InterPro" id="IPR013249">
    <property type="entry name" value="RNA_pol_sigma70_r4_t2"/>
</dbReference>
<proteinExistence type="inferred from homology"/>
<dbReference type="GO" id="GO:0016987">
    <property type="term" value="F:sigma factor activity"/>
    <property type="evidence" value="ECO:0007669"/>
    <property type="project" value="UniProtKB-KW"/>
</dbReference>
<dbReference type="GO" id="GO:0003677">
    <property type="term" value="F:DNA binding"/>
    <property type="evidence" value="ECO:0007669"/>
    <property type="project" value="UniProtKB-KW"/>
</dbReference>
<dbReference type="InterPro" id="IPR014325">
    <property type="entry name" value="RNA_pol_sigma-E_actinobac"/>
</dbReference>
<evidence type="ECO:0000259" key="7">
    <source>
        <dbReference type="Pfam" id="PF04542"/>
    </source>
</evidence>
<evidence type="ECO:0000313" key="9">
    <source>
        <dbReference type="EMBL" id="SNY03761.1"/>
    </source>
</evidence>
<dbReference type="PANTHER" id="PTHR43133">
    <property type="entry name" value="RNA POLYMERASE ECF-TYPE SIGMA FACTO"/>
    <property type="match status" value="1"/>
</dbReference>
<dbReference type="Gene3D" id="1.10.10.10">
    <property type="entry name" value="Winged helix-like DNA-binding domain superfamily/Winged helix DNA-binding domain"/>
    <property type="match status" value="1"/>
</dbReference>
<keyword evidence="10" id="KW-1185">Reference proteome</keyword>
<dbReference type="AlphaFoldDB" id="A0A285F0R5"/>
<name>A0A285F0R5_9ACTN</name>
<dbReference type="GO" id="GO:0006352">
    <property type="term" value="P:DNA-templated transcription initiation"/>
    <property type="evidence" value="ECO:0007669"/>
    <property type="project" value="InterPro"/>
</dbReference>
<sequence>MGVKQDSSSGGSERDEQFHEFVADRREWLLQTARLLTAGDPHLAEDLVQTALTKLYVSWAAFRRADNPDGYLRRVLVNVFVRERRRSWWRFERPSDRLPDRAEAQSAPAGLDPELSRALSELPRRMRAAVILRFFHELDVAETAAALGCSTGTVKSQTARALDKLRVALDQPAAPRNPPAPNARSKEQELIR</sequence>
<organism evidence="9 10">
    <name type="scientific">Paractinoplanes atraurantiacus</name>
    <dbReference type="NCBI Taxonomy" id="1036182"/>
    <lineage>
        <taxon>Bacteria</taxon>
        <taxon>Bacillati</taxon>
        <taxon>Actinomycetota</taxon>
        <taxon>Actinomycetes</taxon>
        <taxon>Micromonosporales</taxon>
        <taxon>Micromonosporaceae</taxon>
        <taxon>Paractinoplanes</taxon>
    </lineage>
</organism>
<evidence type="ECO:0000256" key="4">
    <source>
        <dbReference type="ARBA" id="ARBA00023125"/>
    </source>
</evidence>
<evidence type="ECO:0000256" key="3">
    <source>
        <dbReference type="ARBA" id="ARBA00023082"/>
    </source>
</evidence>
<keyword evidence="3" id="KW-0731">Sigma factor</keyword>
<dbReference type="RefSeq" id="WP_342751497.1">
    <property type="nucleotide sequence ID" value="NZ_OBDY01000001.1"/>
</dbReference>
<dbReference type="Pfam" id="PF04542">
    <property type="entry name" value="Sigma70_r2"/>
    <property type="match status" value="1"/>
</dbReference>
<keyword evidence="5" id="KW-0804">Transcription</keyword>